<proteinExistence type="predicted"/>
<geneLocation type="plasmid" evidence="2">
    <name>pSYM9</name>
</geneLocation>
<name>A0A0C5B0S7_ECOLX</name>
<reference evidence="2" key="1">
    <citation type="submission" date="2014-07" db="EMBL/GenBank/DDBJ databases">
        <title>Complete sequence of probiotic Symbioflor2 E. coli strain G3/10 and draft sequences of Symbioflor2 strains G1/2, G4/9, G5, G6/7 and G8.</title>
        <authorList>
            <person name="Zschuettig A."/>
            <person name="Auerbach C."/>
            <person name="Meltke S."/>
            <person name="Eichhorn C."/>
            <person name="Brandt M."/>
            <person name="Blom J."/>
            <person name="Goesmann A."/>
            <person name="Jarek M."/>
            <person name="Scharfe M."/>
            <person name="Zimmermann K."/>
            <person name="Wassenaar T.M."/>
            <person name="Gunzer F."/>
        </authorList>
    </citation>
    <scope>NUCLEOTIDE SEQUENCE</scope>
    <source>
        <strain evidence="2">G5</strain>
        <plasmid evidence="2">pSYM9</plasmid>
    </source>
</reference>
<protein>
    <submittedName>
        <fullName evidence="2">Uncharacterized protein</fullName>
    </submittedName>
</protein>
<evidence type="ECO:0000256" key="1">
    <source>
        <dbReference type="SAM" id="MobiDB-lite"/>
    </source>
</evidence>
<keyword evidence="2" id="KW-0614">Plasmid</keyword>
<accession>A0A0C5B0S7</accession>
<dbReference type="AlphaFoldDB" id="A0A0C5B0S7"/>
<evidence type="ECO:0000313" key="2">
    <source>
        <dbReference type="EMBL" id="AJL34535.1"/>
    </source>
</evidence>
<feature type="region of interest" description="Disordered" evidence="1">
    <location>
        <begin position="1"/>
        <end position="83"/>
    </location>
</feature>
<sequence length="137" mass="15369">MMPGRTKRAAAATHSTHNAEGARASPHAEPTDDHPARATARALSATQTTDPPPNHHHPRPRHDEPIDRSPIASKVQPNGVQLRDGDCAGFNHYTHYTHRVEPVEPVWNQSLFFTGSKTNPATTRLRGHWNQWNQWNQ</sequence>
<organism evidence="2">
    <name type="scientific">Escherichia coli</name>
    <dbReference type="NCBI Taxonomy" id="562"/>
    <lineage>
        <taxon>Bacteria</taxon>
        <taxon>Pseudomonadati</taxon>
        <taxon>Pseudomonadota</taxon>
        <taxon>Gammaproteobacteria</taxon>
        <taxon>Enterobacterales</taxon>
        <taxon>Enterobacteriaceae</taxon>
        <taxon>Escherichia</taxon>
    </lineage>
</organism>
<dbReference type="EMBL" id="KM107845">
    <property type="protein sequence ID" value="AJL34535.1"/>
    <property type="molecule type" value="Genomic_DNA"/>
</dbReference>
<gene>
    <name evidence="2" type="ORF">EL78_p6506</name>
</gene>